<evidence type="ECO:0000313" key="2">
    <source>
        <dbReference type="EMBL" id="KIK50224.1"/>
    </source>
</evidence>
<evidence type="ECO:0000313" key="3">
    <source>
        <dbReference type="Proteomes" id="UP000053593"/>
    </source>
</evidence>
<dbReference type="AlphaFoldDB" id="A0A0D0BL84"/>
<dbReference type="HOGENOM" id="CLU_164205_1_1_1"/>
<dbReference type="EMBL" id="KN834917">
    <property type="protein sequence ID" value="KIK50224.1"/>
    <property type="molecule type" value="Genomic_DNA"/>
</dbReference>
<name>A0A0D0BL84_9AGAR</name>
<feature type="non-terminal residue" evidence="2">
    <location>
        <position position="1"/>
    </location>
</feature>
<accession>A0A0D0BL84</accession>
<dbReference type="PROSITE" id="PS50879">
    <property type="entry name" value="RNASE_H_1"/>
    <property type="match status" value="1"/>
</dbReference>
<organism evidence="2 3">
    <name type="scientific">Collybiopsis luxurians FD-317 M1</name>
    <dbReference type="NCBI Taxonomy" id="944289"/>
    <lineage>
        <taxon>Eukaryota</taxon>
        <taxon>Fungi</taxon>
        <taxon>Dikarya</taxon>
        <taxon>Basidiomycota</taxon>
        <taxon>Agaricomycotina</taxon>
        <taxon>Agaricomycetes</taxon>
        <taxon>Agaricomycetidae</taxon>
        <taxon>Agaricales</taxon>
        <taxon>Marasmiineae</taxon>
        <taxon>Omphalotaceae</taxon>
        <taxon>Collybiopsis</taxon>
        <taxon>Collybiopsis luxurians</taxon>
    </lineage>
</organism>
<sequence length="68" mass="7551">WVPGCIGVEGNEAADREAKKAALHGSSNKWDLPKVFCKVLSVSVSAIKKAFQWRLNTLWDDMFGSSLR</sequence>
<dbReference type="InterPro" id="IPR002156">
    <property type="entry name" value="RNaseH_domain"/>
</dbReference>
<keyword evidence="3" id="KW-1185">Reference proteome</keyword>
<protein>
    <recommendedName>
        <fullName evidence="1">RNase H type-1 domain-containing protein</fullName>
    </recommendedName>
</protein>
<dbReference type="InterPro" id="IPR036397">
    <property type="entry name" value="RNaseH_sf"/>
</dbReference>
<dbReference type="Proteomes" id="UP000053593">
    <property type="component" value="Unassembled WGS sequence"/>
</dbReference>
<dbReference type="OrthoDB" id="3265515at2759"/>
<dbReference type="Gene3D" id="3.30.420.10">
    <property type="entry name" value="Ribonuclease H-like superfamily/Ribonuclease H"/>
    <property type="match status" value="1"/>
</dbReference>
<gene>
    <name evidence="2" type="ORF">GYMLUDRAFT_102786</name>
</gene>
<reference evidence="2 3" key="1">
    <citation type="submission" date="2014-04" db="EMBL/GenBank/DDBJ databases">
        <title>Evolutionary Origins and Diversification of the Mycorrhizal Mutualists.</title>
        <authorList>
            <consortium name="DOE Joint Genome Institute"/>
            <consortium name="Mycorrhizal Genomics Consortium"/>
            <person name="Kohler A."/>
            <person name="Kuo A."/>
            <person name="Nagy L.G."/>
            <person name="Floudas D."/>
            <person name="Copeland A."/>
            <person name="Barry K.W."/>
            <person name="Cichocki N."/>
            <person name="Veneault-Fourrey C."/>
            <person name="LaButti K."/>
            <person name="Lindquist E.A."/>
            <person name="Lipzen A."/>
            <person name="Lundell T."/>
            <person name="Morin E."/>
            <person name="Murat C."/>
            <person name="Riley R."/>
            <person name="Ohm R."/>
            <person name="Sun H."/>
            <person name="Tunlid A."/>
            <person name="Henrissat B."/>
            <person name="Grigoriev I.V."/>
            <person name="Hibbett D.S."/>
            <person name="Martin F."/>
        </authorList>
    </citation>
    <scope>NUCLEOTIDE SEQUENCE [LARGE SCALE GENOMIC DNA]</scope>
    <source>
        <strain evidence="2 3">FD-317 M1</strain>
    </source>
</reference>
<dbReference type="GO" id="GO:0003676">
    <property type="term" value="F:nucleic acid binding"/>
    <property type="evidence" value="ECO:0007669"/>
    <property type="project" value="InterPro"/>
</dbReference>
<feature type="domain" description="RNase H type-1" evidence="1">
    <location>
        <begin position="1"/>
        <end position="23"/>
    </location>
</feature>
<feature type="non-terminal residue" evidence="2">
    <location>
        <position position="68"/>
    </location>
</feature>
<evidence type="ECO:0000259" key="1">
    <source>
        <dbReference type="PROSITE" id="PS50879"/>
    </source>
</evidence>
<proteinExistence type="predicted"/>
<dbReference type="GO" id="GO:0004523">
    <property type="term" value="F:RNA-DNA hybrid ribonuclease activity"/>
    <property type="evidence" value="ECO:0007669"/>
    <property type="project" value="InterPro"/>
</dbReference>